<protein>
    <recommendedName>
        <fullName evidence="4">MORN repeat-containing protein 3</fullName>
    </recommendedName>
</protein>
<dbReference type="OrthoDB" id="48314at2759"/>
<dbReference type="AlphaFoldDB" id="A0A8X7CC10"/>
<comment type="function">
    <text evidence="5">Assembles a suppression complex (suppresome) by tethering SIRT1 and MDM2 to regulate composite modifications of p53/TP53. Confers both deacetylation-mediated functional inactivation, by SIRT1, and ubiquitination-dependent degradation, by MDM2, of p53/TP53, promoting a proliferative and cell survival behaviors. May play a role in the regulation of spermatogenesis.</text>
</comment>
<evidence type="ECO:0000256" key="5">
    <source>
        <dbReference type="ARBA" id="ARBA00045851"/>
    </source>
</evidence>
<dbReference type="InterPro" id="IPR003409">
    <property type="entry name" value="MORN"/>
</dbReference>
<dbReference type="InterPro" id="IPR052472">
    <property type="entry name" value="MORN3"/>
</dbReference>
<evidence type="ECO:0000256" key="3">
    <source>
        <dbReference type="ARBA" id="ARBA00023329"/>
    </source>
</evidence>
<gene>
    <name evidence="6" type="ORF">TNIN_285591</name>
</gene>
<evidence type="ECO:0000256" key="2">
    <source>
        <dbReference type="ARBA" id="ARBA00022737"/>
    </source>
</evidence>
<proteinExistence type="predicted"/>
<comment type="caution">
    <text evidence="6">The sequence shown here is derived from an EMBL/GenBank/DDBJ whole genome shotgun (WGS) entry which is preliminary data.</text>
</comment>
<dbReference type="PANTHER" id="PTHR46511">
    <property type="entry name" value="MORN REPEAT-CONTAINING PROTEIN 3"/>
    <property type="match status" value="1"/>
</dbReference>
<evidence type="ECO:0000313" key="7">
    <source>
        <dbReference type="Proteomes" id="UP000886998"/>
    </source>
</evidence>
<evidence type="ECO:0000313" key="6">
    <source>
        <dbReference type="EMBL" id="GFY63798.1"/>
    </source>
</evidence>
<keyword evidence="7" id="KW-1185">Reference proteome</keyword>
<comment type="subcellular location">
    <subcellularLocation>
        <location evidence="1">Cytoplasmic vesicle</location>
        <location evidence="1">Secretory vesicle</location>
        <location evidence="1">Acrosome</location>
    </subcellularLocation>
</comment>
<dbReference type="Pfam" id="PF02493">
    <property type="entry name" value="MORN"/>
    <property type="match status" value="3"/>
</dbReference>
<dbReference type="SUPFAM" id="SSF82185">
    <property type="entry name" value="Histone H3 K4-specific methyltransferase SET7/9 N-terminal domain"/>
    <property type="match status" value="1"/>
</dbReference>
<evidence type="ECO:0000256" key="1">
    <source>
        <dbReference type="ARBA" id="ARBA00004218"/>
    </source>
</evidence>
<evidence type="ECO:0000256" key="4">
    <source>
        <dbReference type="ARBA" id="ARBA00039854"/>
    </source>
</evidence>
<keyword evidence="3" id="KW-0968">Cytoplasmic vesicle</keyword>
<dbReference type="Proteomes" id="UP000886998">
    <property type="component" value="Unassembled WGS sequence"/>
</dbReference>
<organism evidence="6 7">
    <name type="scientific">Trichonephila inaurata madagascariensis</name>
    <dbReference type="NCBI Taxonomy" id="2747483"/>
    <lineage>
        <taxon>Eukaryota</taxon>
        <taxon>Metazoa</taxon>
        <taxon>Ecdysozoa</taxon>
        <taxon>Arthropoda</taxon>
        <taxon>Chelicerata</taxon>
        <taxon>Arachnida</taxon>
        <taxon>Araneae</taxon>
        <taxon>Araneomorphae</taxon>
        <taxon>Entelegynae</taxon>
        <taxon>Araneoidea</taxon>
        <taxon>Nephilidae</taxon>
        <taxon>Trichonephila</taxon>
        <taxon>Trichonephila inaurata</taxon>
    </lineage>
</organism>
<name>A0A8X7CC10_9ARAC</name>
<dbReference type="SMART" id="SM00698">
    <property type="entry name" value="MORN"/>
    <property type="match status" value="3"/>
</dbReference>
<keyword evidence="2" id="KW-0677">Repeat</keyword>
<reference evidence="6" key="1">
    <citation type="submission" date="2020-08" db="EMBL/GenBank/DDBJ databases">
        <title>Multicomponent nature underlies the extraordinary mechanical properties of spider dragline silk.</title>
        <authorList>
            <person name="Kono N."/>
            <person name="Nakamura H."/>
            <person name="Mori M."/>
            <person name="Yoshida Y."/>
            <person name="Ohtoshi R."/>
            <person name="Malay A.D."/>
            <person name="Moran D.A.P."/>
            <person name="Tomita M."/>
            <person name="Numata K."/>
            <person name="Arakawa K."/>
        </authorList>
    </citation>
    <scope>NUCLEOTIDE SEQUENCE</scope>
</reference>
<accession>A0A8X7CC10</accession>
<dbReference type="EMBL" id="BMAV01014940">
    <property type="protein sequence ID" value="GFY63798.1"/>
    <property type="molecule type" value="Genomic_DNA"/>
</dbReference>
<dbReference type="GO" id="GO:0001669">
    <property type="term" value="C:acrosomal vesicle"/>
    <property type="evidence" value="ECO:0007669"/>
    <property type="project" value="UniProtKB-SubCell"/>
</dbReference>
<dbReference type="Gene3D" id="2.20.110.10">
    <property type="entry name" value="Histone H3 K4-specific methyltransferase SET7/9 N-terminal domain"/>
    <property type="match status" value="1"/>
</dbReference>
<sequence>MELVCCIELVLYMNLFTMDCGKKVKGIQHYGDGGSYDGEWKKDNRNGSGRMDYKDGSTYIGFWMNDKRSGFGGNNKYEGYWKNDLKHGEGEYFFHEKGVEHSGLWINDIFCCGLYEVKNPNAPAPMNTEIPRVIN</sequence>
<dbReference type="PANTHER" id="PTHR46511:SF1">
    <property type="entry name" value="MORN REPEAT-CONTAINING PROTEIN 3"/>
    <property type="match status" value="1"/>
</dbReference>